<keyword evidence="3" id="KW-1185">Reference proteome</keyword>
<reference evidence="3" key="2">
    <citation type="submission" date="2015-01" db="EMBL/GenBank/DDBJ databases">
        <title>Evolutionary Origins and Diversification of the Mycorrhizal Mutualists.</title>
        <authorList>
            <consortium name="DOE Joint Genome Institute"/>
            <consortium name="Mycorrhizal Genomics Consortium"/>
            <person name="Kohler A."/>
            <person name="Kuo A."/>
            <person name="Nagy L.G."/>
            <person name="Floudas D."/>
            <person name="Copeland A."/>
            <person name="Barry K.W."/>
            <person name="Cichocki N."/>
            <person name="Veneault-Fourrey C."/>
            <person name="LaButti K."/>
            <person name="Lindquist E.A."/>
            <person name="Lipzen A."/>
            <person name="Lundell T."/>
            <person name="Morin E."/>
            <person name="Murat C."/>
            <person name="Riley R."/>
            <person name="Ohm R."/>
            <person name="Sun H."/>
            <person name="Tunlid A."/>
            <person name="Henrissat B."/>
            <person name="Grigoriev I.V."/>
            <person name="Hibbett D.S."/>
            <person name="Martin F."/>
        </authorList>
    </citation>
    <scope>NUCLEOTIDE SEQUENCE [LARGE SCALE GENOMIC DNA]</scope>
    <source>
        <strain evidence="3">Ve08.2h10</strain>
    </source>
</reference>
<dbReference type="Proteomes" id="UP000054538">
    <property type="component" value="Unassembled WGS sequence"/>
</dbReference>
<evidence type="ECO:0000313" key="2">
    <source>
        <dbReference type="EMBL" id="KIK78682.1"/>
    </source>
</evidence>
<accession>A0A0D0C6E7</accession>
<evidence type="ECO:0000313" key="3">
    <source>
        <dbReference type="Proteomes" id="UP000054538"/>
    </source>
</evidence>
<dbReference type="AlphaFoldDB" id="A0A0D0C6E7"/>
<proteinExistence type="predicted"/>
<evidence type="ECO:0000256" key="1">
    <source>
        <dbReference type="SAM" id="MobiDB-lite"/>
    </source>
</evidence>
<protein>
    <submittedName>
        <fullName evidence="2">Uncharacterized protein</fullName>
    </submittedName>
</protein>
<dbReference type="STRING" id="930991.A0A0D0C6E7"/>
<feature type="region of interest" description="Disordered" evidence="1">
    <location>
        <begin position="196"/>
        <end position="215"/>
    </location>
</feature>
<dbReference type="InParanoid" id="A0A0D0C6E7"/>
<organism evidence="2 3">
    <name type="scientific">Paxillus rubicundulus Ve08.2h10</name>
    <dbReference type="NCBI Taxonomy" id="930991"/>
    <lineage>
        <taxon>Eukaryota</taxon>
        <taxon>Fungi</taxon>
        <taxon>Dikarya</taxon>
        <taxon>Basidiomycota</taxon>
        <taxon>Agaricomycotina</taxon>
        <taxon>Agaricomycetes</taxon>
        <taxon>Agaricomycetidae</taxon>
        <taxon>Boletales</taxon>
        <taxon>Paxilineae</taxon>
        <taxon>Paxillaceae</taxon>
        <taxon>Paxillus</taxon>
    </lineage>
</organism>
<sequence length="337" mass="37966">MVMIWKMMVKKLSAPDFVLQQVEMVVGTSIPHSMHTRALALFALCHFKPFSHDLLLLAENKTLEEAYQNFCFSEDSWRVMNKWEAIHKYCVSKLNAQQNHLQISLNPVPQHLEMDLLIHQTLLALKQACWLEPPCTLSELHILSKLFMPSSNKDPNDSGMEQLVFSDQLLKFWKPEIKILEITINEACQNALNPEQQISPTGREDSESVGITKSTIAKGSSNLEEQTASDVIEKIRWLNSLNEKQWWAFQIIAKHFVQTHVKKIPCNGNSGPNQLFMLMTGLGAPTGSAASLIDGMTIHKGLGIKIKSNNKGKGNHKPGESSKNHTVLITVQNHTRL</sequence>
<dbReference type="OrthoDB" id="2605670at2759"/>
<gene>
    <name evidence="2" type="ORF">PAXRUDRAFT_28566</name>
</gene>
<dbReference type="EMBL" id="KN826511">
    <property type="protein sequence ID" value="KIK78682.1"/>
    <property type="molecule type" value="Genomic_DNA"/>
</dbReference>
<feature type="region of interest" description="Disordered" evidence="1">
    <location>
        <begin position="307"/>
        <end position="326"/>
    </location>
</feature>
<reference evidence="2 3" key="1">
    <citation type="submission" date="2014-04" db="EMBL/GenBank/DDBJ databases">
        <authorList>
            <consortium name="DOE Joint Genome Institute"/>
            <person name="Kuo A."/>
            <person name="Kohler A."/>
            <person name="Jargeat P."/>
            <person name="Nagy L.G."/>
            <person name="Floudas D."/>
            <person name="Copeland A."/>
            <person name="Barry K.W."/>
            <person name="Cichocki N."/>
            <person name="Veneault-Fourrey C."/>
            <person name="LaButti K."/>
            <person name="Lindquist E.A."/>
            <person name="Lipzen A."/>
            <person name="Lundell T."/>
            <person name="Morin E."/>
            <person name="Murat C."/>
            <person name="Sun H."/>
            <person name="Tunlid A."/>
            <person name="Henrissat B."/>
            <person name="Grigoriev I.V."/>
            <person name="Hibbett D.S."/>
            <person name="Martin F."/>
            <person name="Nordberg H.P."/>
            <person name="Cantor M.N."/>
            <person name="Hua S.X."/>
        </authorList>
    </citation>
    <scope>NUCLEOTIDE SEQUENCE [LARGE SCALE GENOMIC DNA]</scope>
    <source>
        <strain evidence="2 3">Ve08.2h10</strain>
    </source>
</reference>
<dbReference type="HOGENOM" id="CLU_824133_0_0_1"/>
<name>A0A0D0C6E7_9AGAM</name>